<feature type="transmembrane region" description="Helical" evidence="5">
    <location>
        <begin position="122"/>
        <end position="143"/>
    </location>
</feature>
<dbReference type="Proteomes" id="UP000521676">
    <property type="component" value="Unassembled WGS sequence"/>
</dbReference>
<feature type="transmembrane region" description="Helical" evidence="5">
    <location>
        <begin position="419"/>
        <end position="444"/>
    </location>
</feature>
<evidence type="ECO:0000313" key="9">
    <source>
        <dbReference type="Proteomes" id="UP000521676"/>
    </source>
</evidence>
<dbReference type="Proteomes" id="UP001431572">
    <property type="component" value="Chromosome 1"/>
</dbReference>
<feature type="transmembrane region" description="Helical" evidence="5">
    <location>
        <begin position="266"/>
        <end position="289"/>
    </location>
</feature>
<dbReference type="EMBL" id="JACATZ010000001">
    <property type="protein sequence ID" value="NWJ44327.1"/>
    <property type="molecule type" value="Genomic_DNA"/>
</dbReference>
<evidence type="ECO:0000256" key="4">
    <source>
        <dbReference type="ARBA" id="ARBA00023136"/>
    </source>
</evidence>
<evidence type="ECO:0000256" key="3">
    <source>
        <dbReference type="ARBA" id="ARBA00022989"/>
    </source>
</evidence>
<feature type="transmembrane region" description="Helical" evidence="5">
    <location>
        <begin position="317"/>
        <end position="337"/>
    </location>
</feature>
<keyword evidence="10" id="KW-1185">Reference proteome</keyword>
<feature type="transmembrane region" description="Helical" evidence="5">
    <location>
        <begin position="481"/>
        <end position="500"/>
    </location>
</feature>
<evidence type="ECO:0000313" key="7">
    <source>
        <dbReference type="EMBL" id="NWJ44327.1"/>
    </source>
</evidence>
<protein>
    <submittedName>
        <fullName evidence="7">O-antigen ligase family protein</fullName>
    </submittedName>
</protein>
<sequence>MTVIFNTIYRVRRFASAKFTIIQLVTALLVPLFLWLFITQPFYIAPAIIVGICAFLVIARYPQYGLYLMILSVPVQDVVTFPLGGGQTLTVTQVVVLLTLAAYFVNRCTFHKPFVKTPTPPLLKWFLVYIGAMIISLLTAYNLGEGLNAISRWLITFFAYLLATSVIETRRQFWQLVGVLAIGGIFEAALGILQTGLNLGPESFAISQDLSRAFGTFTFPNPFAGYLEMSLPIVVALIFLAWKLRNQSMSAWLYKEGQPRQTERKAVIRSYLLLLITLPSATIVIVAVVASYSRGAWLGLLVGVLVMIAVRGKKSLWVWLALVALVIFGGLGLQTGALSPSIATRITSIADLLTPFDVRDVVPNPDNYAVVERMAMWQAGGNMFLSNPFFGVGIGNFDVTYNMFNAPQWIYSRGHAHNYYIHAAAETGLVGLTAYLLLVISVFVNGWKTARLTCDISLRYVAWGALGIVSAVMFHNLVENLHVLNLGIQWCGVLALFYLVGKLDKERV</sequence>
<organism evidence="7 9">
    <name type="scientific">Candidatus Chlorohelix allophototropha</name>
    <dbReference type="NCBI Taxonomy" id="3003348"/>
    <lineage>
        <taxon>Bacteria</taxon>
        <taxon>Bacillati</taxon>
        <taxon>Chloroflexota</taxon>
        <taxon>Chloroflexia</taxon>
        <taxon>Candidatus Chloroheliales</taxon>
        <taxon>Candidatus Chloroheliaceae</taxon>
        <taxon>Candidatus Chlorohelix</taxon>
    </lineage>
</organism>
<keyword evidence="7" id="KW-0436">Ligase</keyword>
<dbReference type="InterPro" id="IPR051533">
    <property type="entry name" value="WaaL-like"/>
</dbReference>
<keyword evidence="3 5" id="KW-1133">Transmembrane helix</keyword>
<dbReference type="GO" id="GO:0016020">
    <property type="term" value="C:membrane"/>
    <property type="evidence" value="ECO:0007669"/>
    <property type="project" value="UniProtKB-SubCell"/>
</dbReference>
<reference evidence="7 9" key="1">
    <citation type="submission" date="2020-06" db="EMBL/GenBank/DDBJ databases">
        <title>Anoxygenic phototrophic Chloroflexota member uses a Type I reaction center.</title>
        <authorList>
            <person name="Tsuji J.M."/>
            <person name="Shaw N.A."/>
            <person name="Nagashima S."/>
            <person name="Venkiteswaran J."/>
            <person name="Schiff S.L."/>
            <person name="Hanada S."/>
            <person name="Tank M."/>
            <person name="Neufeld J.D."/>
        </authorList>
    </citation>
    <scope>NUCLEOTIDE SEQUENCE [LARGE SCALE GENOMIC DNA]</scope>
    <source>
        <strain evidence="7">L227-S17</strain>
    </source>
</reference>
<feature type="transmembrane region" description="Helical" evidence="5">
    <location>
        <begin position="19"/>
        <end position="37"/>
    </location>
</feature>
<dbReference type="PANTHER" id="PTHR37422:SF13">
    <property type="entry name" value="LIPOPOLYSACCHARIDE BIOSYNTHESIS PROTEIN PA4999-RELATED"/>
    <property type="match status" value="1"/>
</dbReference>
<keyword evidence="2 5" id="KW-0812">Transmembrane</keyword>
<evidence type="ECO:0000313" key="8">
    <source>
        <dbReference type="EMBL" id="WJW66221.1"/>
    </source>
</evidence>
<accession>A0A8T7LU06</accession>
<feature type="transmembrane region" description="Helical" evidence="5">
    <location>
        <begin position="91"/>
        <end position="110"/>
    </location>
</feature>
<feature type="transmembrane region" description="Helical" evidence="5">
    <location>
        <begin position="223"/>
        <end position="245"/>
    </location>
</feature>
<feature type="transmembrane region" description="Helical" evidence="5">
    <location>
        <begin position="66"/>
        <end position="85"/>
    </location>
</feature>
<feature type="transmembrane region" description="Helical" evidence="5">
    <location>
        <begin position="149"/>
        <end position="167"/>
    </location>
</feature>
<evidence type="ECO:0000259" key="6">
    <source>
        <dbReference type="Pfam" id="PF04932"/>
    </source>
</evidence>
<feature type="domain" description="O-antigen ligase-related" evidence="6">
    <location>
        <begin position="283"/>
        <end position="436"/>
    </location>
</feature>
<dbReference type="PANTHER" id="PTHR37422">
    <property type="entry name" value="TEICHURONIC ACID BIOSYNTHESIS PROTEIN TUAE"/>
    <property type="match status" value="1"/>
</dbReference>
<feature type="transmembrane region" description="Helical" evidence="5">
    <location>
        <begin position="43"/>
        <end position="59"/>
    </location>
</feature>
<name>A0A8T7LU06_9CHLR</name>
<dbReference type="InterPro" id="IPR007016">
    <property type="entry name" value="O-antigen_ligase-rel_domated"/>
</dbReference>
<dbReference type="AlphaFoldDB" id="A0A8T7LU06"/>
<feature type="transmembrane region" description="Helical" evidence="5">
    <location>
        <begin position="174"/>
        <end position="193"/>
    </location>
</feature>
<dbReference type="Pfam" id="PF04932">
    <property type="entry name" value="Wzy_C"/>
    <property type="match status" value="1"/>
</dbReference>
<evidence type="ECO:0000256" key="1">
    <source>
        <dbReference type="ARBA" id="ARBA00004141"/>
    </source>
</evidence>
<feature type="transmembrane region" description="Helical" evidence="5">
    <location>
        <begin position="456"/>
        <end position="475"/>
    </location>
</feature>
<evidence type="ECO:0000256" key="2">
    <source>
        <dbReference type="ARBA" id="ARBA00022692"/>
    </source>
</evidence>
<comment type="subcellular location">
    <subcellularLocation>
        <location evidence="1">Membrane</location>
        <topology evidence="1">Multi-pass membrane protein</topology>
    </subcellularLocation>
</comment>
<keyword evidence="4 5" id="KW-0472">Membrane</keyword>
<evidence type="ECO:0000313" key="10">
    <source>
        <dbReference type="Proteomes" id="UP001431572"/>
    </source>
</evidence>
<gene>
    <name evidence="7" type="ORF">HXX08_00465</name>
    <name evidence="8" type="ORF">OZ401_002012</name>
</gene>
<dbReference type="EMBL" id="CP128399">
    <property type="protein sequence ID" value="WJW66221.1"/>
    <property type="molecule type" value="Genomic_DNA"/>
</dbReference>
<reference evidence="8" key="2">
    <citation type="journal article" date="2024" name="Nature">
        <title>Anoxygenic phototroph of the Chloroflexota uses a type I reaction centre.</title>
        <authorList>
            <person name="Tsuji J.M."/>
            <person name="Shaw N.A."/>
            <person name="Nagashima S."/>
            <person name="Venkiteswaran J.J."/>
            <person name="Schiff S.L."/>
            <person name="Watanabe T."/>
            <person name="Fukui M."/>
            <person name="Hanada S."/>
            <person name="Tank M."/>
            <person name="Neufeld J.D."/>
        </authorList>
    </citation>
    <scope>NUCLEOTIDE SEQUENCE</scope>
    <source>
        <strain evidence="8">L227-S17</strain>
    </source>
</reference>
<feature type="transmembrane region" description="Helical" evidence="5">
    <location>
        <begin position="295"/>
        <end position="310"/>
    </location>
</feature>
<evidence type="ECO:0000256" key="5">
    <source>
        <dbReference type="SAM" id="Phobius"/>
    </source>
</evidence>
<proteinExistence type="predicted"/>
<dbReference type="RefSeq" id="WP_341468103.1">
    <property type="nucleotide sequence ID" value="NZ_CP128399.1"/>
</dbReference>
<dbReference type="GO" id="GO:0016874">
    <property type="term" value="F:ligase activity"/>
    <property type="evidence" value="ECO:0007669"/>
    <property type="project" value="UniProtKB-KW"/>
</dbReference>